<feature type="repeat" description="Lumazine-binding" evidence="11">
    <location>
        <begin position="1"/>
        <end position="97"/>
    </location>
</feature>
<evidence type="ECO:0000256" key="7">
    <source>
        <dbReference type="ARBA" id="ARBA00022619"/>
    </source>
</evidence>
<keyword evidence="8 13" id="KW-0808">Transferase</keyword>
<evidence type="ECO:0000256" key="2">
    <source>
        <dbReference type="ARBA" id="ARBA00002803"/>
    </source>
</evidence>
<comment type="subunit">
    <text evidence="4">Homotrimer.</text>
</comment>
<keyword evidence="9" id="KW-0677">Repeat</keyword>
<dbReference type="GO" id="GO:0004746">
    <property type="term" value="F:riboflavin synthase activity"/>
    <property type="evidence" value="ECO:0007669"/>
    <property type="project" value="UniProtKB-UniRule"/>
</dbReference>
<dbReference type="NCBIfam" id="TIGR00187">
    <property type="entry name" value="ribE"/>
    <property type="match status" value="1"/>
</dbReference>
<feature type="repeat" description="Lumazine-binding" evidence="11">
    <location>
        <begin position="98"/>
        <end position="194"/>
    </location>
</feature>
<dbReference type="FunFam" id="2.40.30.20:FF:000003">
    <property type="entry name" value="Riboflavin synthase, alpha subunit"/>
    <property type="match status" value="1"/>
</dbReference>
<comment type="pathway">
    <text evidence="3">Cofactor biosynthesis; riboflavin biosynthesis; riboflavin from 2-hydroxy-3-oxobutyl phosphate and 5-amino-6-(D-ribitylamino)uracil: step 2/2.</text>
</comment>
<dbReference type="AlphaFoldDB" id="A0A378MDZ1"/>
<dbReference type="PIRSF" id="PIRSF000498">
    <property type="entry name" value="Riboflavin_syn_A"/>
    <property type="match status" value="1"/>
</dbReference>
<dbReference type="PANTHER" id="PTHR21098:SF12">
    <property type="entry name" value="RIBOFLAVIN SYNTHASE"/>
    <property type="match status" value="1"/>
</dbReference>
<name>A0A378MDZ1_LISGR</name>
<evidence type="ECO:0000313" key="13">
    <source>
        <dbReference type="EMBL" id="STY43763.1"/>
    </source>
</evidence>
<dbReference type="SUPFAM" id="SSF63380">
    <property type="entry name" value="Riboflavin synthase domain-like"/>
    <property type="match status" value="2"/>
</dbReference>
<dbReference type="InterPro" id="IPR026017">
    <property type="entry name" value="Lumazine-bd_dom"/>
</dbReference>
<evidence type="ECO:0000313" key="14">
    <source>
        <dbReference type="Proteomes" id="UP000254879"/>
    </source>
</evidence>
<evidence type="ECO:0000256" key="5">
    <source>
        <dbReference type="ARBA" id="ARBA00012827"/>
    </source>
</evidence>
<evidence type="ECO:0000256" key="6">
    <source>
        <dbReference type="ARBA" id="ARBA00013950"/>
    </source>
</evidence>
<organism evidence="13 14">
    <name type="scientific">Listeria grayi</name>
    <name type="common">Listeria murrayi</name>
    <dbReference type="NCBI Taxonomy" id="1641"/>
    <lineage>
        <taxon>Bacteria</taxon>
        <taxon>Bacillati</taxon>
        <taxon>Bacillota</taxon>
        <taxon>Bacilli</taxon>
        <taxon>Bacillales</taxon>
        <taxon>Listeriaceae</taxon>
        <taxon>Listeria</taxon>
    </lineage>
</organism>
<dbReference type="Pfam" id="PF00677">
    <property type="entry name" value="Lum_binding"/>
    <property type="match status" value="2"/>
</dbReference>
<evidence type="ECO:0000256" key="11">
    <source>
        <dbReference type="PROSITE-ProRule" id="PRU00524"/>
    </source>
</evidence>
<comment type="function">
    <text evidence="2">Catalyzes the dismutation of two molecules of 6,7-dimethyl-8-ribityllumazine, resulting in the formation of riboflavin and 5-amino-6-(D-ribitylamino)uracil.</text>
</comment>
<evidence type="ECO:0000256" key="8">
    <source>
        <dbReference type="ARBA" id="ARBA00022679"/>
    </source>
</evidence>
<dbReference type="PANTHER" id="PTHR21098">
    <property type="entry name" value="RIBOFLAVIN SYNTHASE ALPHA CHAIN"/>
    <property type="match status" value="1"/>
</dbReference>
<protein>
    <recommendedName>
        <fullName evidence="6 10">Riboflavin synthase</fullName>
        <ecNumber evidence="5 10">2.5.1.9</ecNumber>
    </recommendedName>
</protein>
<reference evidence="13 14" key="1">
    <citation type="submission" date="2018-06" db="EMBL/GenBank/DDBJ databases">
        <authorList>
            <consortium name="Pathogen Informatics"/>
            <person name="Doyle S."/>
        </authorList>
    </citation>
    <scope>NUCLEOTIDE SEQUENCE [LARGE SCALE GENOMIC DNA]</scope>
    <source>
        <strain evidence="14">NCTC 10815</strain>
    </source>
</reference>
<proteinExistence type="predicted"/>
<dbReference type="Gene3D" id="2.40.30.20">
    <property type="match status" value="2"/>
</dbReference>
<dbReference type="CDD" id="cd00402">
    <property type="entry name" value="Riboflavin_synthase_like"/>
    <property type="match status" value="1"/>
</dbReference>
<evidence type="ECO:0000259" key="12">
    <source>
        <dbReference type="PROSITE" id="PS51177"/>
    </source>
</evidence>
<feature type="domain" description="Lumazine-binding" evidence="12">
    <location>
        <begin position="1"/>
        <end position="97"/>
    </location>
</feature>
<dbReference type="FunFam" id="2.40.30.20:FF:000004">
    <property type="entry name" value="Riboflavin synthase, alpha subunit"/>
    <property type="match status" value="1"/>
</dbReference>
<dbReference type="PROSITE" id="PS51177">
    <property type="entry name" value="LUMAZINE_BIND"/>
    <property type="match status" value="2"/>
</dbReference>
<evidence type="ECO:0000256" key="3">
    <source>
        <dbReference type="ARBA" id="ARBA00004887"/>
    </source>
</evidence>
<dbReference type="InterPro" id="IPR023366">
    <property type="entry name" value="ATP_synth_asu-like_sf"/>
</dbReference>
<dbReference type="EMBL" id="UGPG01000001">
    <property type="protein sequence ID" value="STY43763.1"/>
    <property type="molecule type" value="Genomic_DNA"/>
</dbReference>
<dbReference type="RefSeq" id="WP_115345743.1">
    <property type="nucleotide sequence ID" value="NZ_UGPG01000001.1"/>
</dbReference>
<keyword evidence="7" id="KW-0686">Riboflavin biosynthesis</keyword>
<gene>
    <name evidence="13" type="primary">ribE</name>
    <name evidence="13" type="ORF">NCTC10815_01065</name>
</gene>
<evidence type="ECO:0000256" key="4">
    <source>
        <dbReference type="ARBA" id="ARBA00011233"/>
    </source>
</evidence>
<dbReference type="InterPro" id="IPR017938">
    <property type="entry name" value="Riboflavin_synthase-like_b-brl"/>
</dbReference>
<evidence type="ECO:0000256" key="9">
    <source>
        <dbReference type="ARBA" id="ARBA00022737"/>
    </source>
</evidence>
<dbReference type="InterPro" id="IPR001783">
    <property type="entry name" value="Lumazine-bd"/>
</dbReference>
<comment type="catalytic activity">
    <reaction evidence="1">
        <text>2 6,7-dimethyl-8-(1-D-ribityl)lumazine + H(+) = 5-amino-6-(D-ribitylamino)uracil + riboflavin</text>
        <dbReference type="Rhea" id="RHEA:20772"/>
        <dbReference type="ChEBI" id="CHEBI:15378"/>
        <dbReference type="ChEBI" id="CHEBI:15934"/>
        <dbReference type="ChEBI" id="CHEBI:57986"/>
        <dbReference type="ChEBI" id="CHEBI:58201"/>
        <dbReference type="EC" id="2.5.1.9"/>
    </reaction>
</comment>
<feature type="domain" description="Lumazine-binding" evidence="12">
    <location>
        <begin position="98"/>
        <end position="194"/>
    </location>
</feature>
<accession>A0A378MDZ1</accession>
<dbReference type="NCBIfam" id="NF006767">
    <property type="entry name" value="PRK09289.1"/>
    <property type="match status" value="1"/>
</dbReference>
<dbReference type="GO" id="GO:0009231">
    <property type="term" value="P:riboflavin biosynthetic process"/>
    <property type="evidence" value="ECO:0007669"/>
    <property type="project" value="UniProtKB-KW"/>
</dbReference>
<dbReference type="Proteomes" id="UP000254879">
    <property type="component" value="Unassembled WGS sequence"/>
</dbReference>
<sequence length="210" mass="22628">MFNGIIGAIGKITQVKQTHQTIVIGVAAPEPFLENYKIGDSMAVNGVCLTAISITANSFQADVMPETFRATNLSRLQIGSPVNLERALPLNGRLEGHLVAGHVDATAKIERIWQEENAIRYQFVFPASLANEIVRKGSVAIDGTSLTIIDVAGTTFSVGLIPHSQATTILANKKVGELVNIETDLVAKYLLKEQSGNSLLTAKYLQEHGF</sequence>
<evidence type="ECO:0000256" key="10">
    <source>
        <dbReference type="NCBIfam" id="TIGR00187"/>
    </source>
</evidence>
<dbReference type="EC" id="2.5.1.9" evidence="5 10"/>
<evidence type="ECO:0000256" key="1">
    <source>
        <dbReference type="ARBA" id="ARBA00000968"/>
    </source>
</evidence>